<sequence length="130" mass="15125">MNIEYYFLNDRQKAIISLLVKEVATADGKVSNHEGKYFTLLDRVLASQEILHEDPFNLVSTEFTTAEHKFCLITTLLTTAFIDNFAHPNEIRFIKEIVSQLNISEEKLKQMLFWSQRQAIQISEALEFKL</sequence>
<keyword evidence="2" id="KW-1185">Reference proteome</keyword>
<dbReference type="AlphaFoldDB" id="A0A3A1YJM6"/>
<organism evidence="1 2">
    <name type="scientific">Psittacicella gerlachiana</name>
    <dbReference type="NCBI Taxonomy" id="2028574"/>
    <lineage>
        <taxon>Bacteria</taxon>
        <taxon>Pseudomonadati</taxon>
        <taxon>Pseudomonadota</taxon>
        <taxon>Gammaproteobacteria</taxon>
        <taxon>Pasteurellales</taxon>
        <taxon>Psittacicellaceae</taxon>
        <taxon>Psittacicella</taxon>
    </lineage>
</organism>
<accession>A0A3A1YJM6</accession>
<proteinExistence type="predicted"/>
<gene>
    <name evidence="1" type="ORF">CKF59_00905</name>
</gene>
<evidence type="ECO:0008006" key="3">
    <source>
        <dbReference type="Google" id="ProtNLM"/>
    </source>
</evidence>
<evidence type="ECO:0000313" key="1">
    <source>
        <dbReference type="EMBL" id="RIY38473.1"/>
    </source>
</evidence>
<dbReference type="Gene3D" id="1.10.3680.10">
    <property type="entry name" value="TerB-like"/>
    <property type="match status" value="1"/>
</dbReference>
<reference evidence="1 2" key="1">
    <citation type="submission" date="2017-08" db="EMBL/GenBank/DDBJ databases">
        <title>Reclassification of Bisgaard taxon 37 and 44.</title>
        <authorList>
            <person name="Christensen H."/>
        </authorList>
    </citation>
    <scope>NUCLEOTIDE SEQUENCE [LARGE SCALE GENOMIC DNA]</scope>
    <source>
        <strain evidence="1 2">EEAB3T1</strain>
    </source>
</reference>
<comment type="caution">
    <text evidence="1">The sequence shown here is derived from an EMBL/GenBank/DDBJ whole genome shotgun (WGS) entry which is preliminary data.</text>
</comment>
<dbReference type="InterPro" id="IPR029024">
    <property type="entry name" value="TerB-like"/>
</dbReference>
<dbReference type="EMBL" id="NRJF01000024">
    <property type="protein sequence ID" value="RIY38473.1"/>
    <property type="molecule type" value="Genomic_DNA"/>
</dbReference>
<dbReference type="SUPFAM" id="SSF158682">
    <property type="entry name" value="TerB-like"/>
    <property type="match status" value="1"/>
</dbReference>
<dbReference type="Proteomes" id="UP000265964">
    <property type="component" value="Unassembled WGS sequence"/>
</dbReference>
<name>A0A3A1YJM6_9GAMM</name>
<dbReference type="CDD" id="cd07177">
    <property type="entry name" value="terB_like"/>
    <property type="match status" value="1"/>
</dbReference>
<protein>
    <recommendedName>
        <fullName evidence="3">Co-chaperone DjlA N-terminal domain-containing protein</fullName>
    </recommendedName>
</protein>
<evidence type="ECO:0000313" key="2">
    <source>
        <dbReference type="Proteomes" id="UP000265964"/>
    </source>
</evidence>